<keyword evidence="1" id="KW-0472">Membrane</keyword>
<evidence type="ECO:0000313" key="3">
    <source>
        <dbReference type="Proteomes" id="UP000551878"/>
    </source>
</evidence>
<dbReference type="Proteomes" id="UP000551878">
    <property type="component" value="Unassembled WGS sequence"/>
</dbReference>
<organism evidence="2 3">
    <name type="scientific">Texcoconibacillus texcoconensis</name>
    <dbReference type="NCBI Taxonomy" id="1095777"/>
    <lineage>
        <taxon>Bacteria</taxon>
        <taxon>Bacillati</taxon>
        <taxon>Bacillota</taxon>
        <taxon>Bacilli</taxon>
        <taxon>Bacillales</taxon>
        <taxon>Bacillaceae</taxon>
        <taxon>Texcoconibacillus</taxon>
    </lineage>
</organism>
<feature type="transmembrane region" description="Helical" evidence="1">
    <location>
        <begin position="45"/>
        <end position="64"/>
    </location>
</feature>
<name>A0A840QR99_9BACI</name>
<protein>
    <submittedName>
        <fullName evidence="2">Uncharacterized protein</fullName>
    </submittedName>
</protein>
<evidence type="ECO:0000313" key="2">
    <source>
        <dbReference type="EMBL" id="MBB5173879.1"/>
    </source>
</evidence>
<keyword evidence="1" id="KW-1133">Transmembrane helix</keyword>
<proteinExistence type="predicted"/>
<gene>
    <name evidence="2" type="ORF">HNQ41_002069</name>
</gene>
<accession>A0A840QR99</accession>
<evidence type="ECO:0000256" key="1">
    <source>
        <dbReference type="SAM" id="Phobius"/>
    </source>
</evidence>
<dbReference type="RefSeq" id="WP_184664332.1">
    <property type="nucleotide sequence ID" value="NZ_JACHHB010000008.1"/>
</dbReference>
<dbReference type="EMBL" id="JACHHB010000008">
    <property type="protein sequence ID" value="MBB5173879.1"/>
    <property type="molecule type" value="Genomic_DNA"/>
</dbReference>
<keyword evidence="3" id="KW-1185">Reference proteome</keyword>
<dbReference type="AlphaFoldDB" id="A0A840QR99"/>
<reference evidence="2 3" key="1">
    <citation type="submission" date="2020-08" db="EMBL/GenBank/DDBJ databases">
        <title>Genomic Encyclopedia of Type Strains, Phase IV (KMG-IV): sequencing the most valuable type-strain genomes for metagenomic binning, comparative biology and taxonomic classification.</title>
        <authorList>
            <person name="Goeker M."/>
        </authorList>
    </citation>
    <scope>NUCLEOTIDE SEQUENCE [LARGE SCALE GENOMIC DNA]</scope>
    <source>
        <strain evidence="2 3">DSM 24696</strain>
    </source>
</reference>
<sequence length="68" mass="7832">MLWLNMRSLNFRTRLFYPPTANTATAEKNSLEFGMMHDEGNVFEGLFWGTLLSIPLWLMILGLVKALL</sequence>
<comment type="caution">
    <text evidence="2">The sequence shown here is derived from an EMBL/GenBank/DDBJ whole genome shotgun (WGS) entry which is preliminary data.</text>
</comment>
<keyword evidence="1" id="KW-0812">Transmembrane</keyword>